<organism evidence="2">
    <name type="scientific">Paramoeba aestuarina</name>
    <dbReference type="NCBI Taxonomy" id="180227"/>
    <lineage>
        <taxon>Eukaryota</taxon>
        <taxon>Amoebozoa</taxon>
        <taxon>Discosea</taxon>
        <taxon>Flabellinia</taxon>
        <taxon>Dactylopodida</taxon>
        <taxon>Paramoebidae</taxon>
        <taxon>Paramoeba</taxon>
    </lineage>
</organism>
<accession>A0A7S4PEF3</accession>
<evidence type="ECO:0000313" key="2">
    <source>
        <dbReference type="EMBL" id="CAE2332515.1"/>
    </source>
</evidence>
<dbReference type="InterPro" id="IPR032675">
    <property type="entry name" value="LRR_dom_sf"/>
</dbReference>
<feature type="chain" id="PRO_5030890008" description="Leucine-rich repeat-containing N-terminal plant-type domain-containing protein" evidence="1">
    <location>
        <begin position="20"/>
        <end position="216"/>
    </location>
</feature>
<dbReference type="EMBL" id="HBKR01034784">
    <property type="protein sequence ID" value="CAE2332515.1"/>
    <property type="molecule type" value="Transcribed_RNA"/>
</dbReference>
<dbReference type="Gene3D" id="3.80.10.10">
    <property type="entry name" value="Ribonuclease Inhibitor"/>
    <property type="match status" value="1"/>
</dbReference>
<sequence length="216" mass="24427">MMQLLSSILLPLCAIEGHADLQVESVLHLTGAADQEFPLQYLRLNEFISSRDTFENICKWRGFECVDGSLVKMHGYWSDSGLAWNLSWFPSSLTVIKISFLNMDTLLPTRFLPKKLETCILDSCDLRGSIDLRTLPYPLIRLSVPGNSLSGKVFLTSLPPKITEVNLLRNKIGKVFISMEDIPESFHVSVLNQGYNEKPRIVYVGSVCKNRPNFVF</sequence>
<reference evidence="2" key="1">
    <citation type="submission" date="2021-01" db="EMBL/GenBank/DDBJ databases">
        <authorList>
            <person name="Corre E."/>
            <person name="Pelletier E."/>
            <person name="Niang G."/>
            <person name="Scheremetjew M."/>
            <person name="Finn R."/>
            <person name="Kale V."/>
            <person name="Holt S."/>
            <person name="Cochrane G."/>
            <person name="Meng A."/>
            <person name="Brown T."/>
            <person name="Cohen L."/>
        </authorList>
    </citation>
    <scope>NUCLEOTIDE SEQUENCE</scope>
    <source>
        <strain evidence="2">SoJaBio B1-5/56/2</strain>
    </source>
</reference>
<gene>
    <name evidence="2" type="ORF">NAES01612_LOCUS22752</name>
</gene>
<dbReference type="AlphaFoldDB" id="A0A7S4PEF3"/>
<dbReference type="SUPFAM" id="SSF52058">
    <property type="entry name" value="L domain-like"/>
    <property type="match status" value="1"/>
</dbReference>
<evidence type="ECO:0000256" key="1">
    <source>
        <dbReference type="SAM" id="SignalP"/>
    </source>
</evidence>
<evidence type="ECO:0008006" key="3">
    <source>
        <dbReference type="Google" id="ProtNLM"/>
    </source>
</evidence>
<keyword evidence="1" id="KW-0732">Signal</keyword>
<name>A0A7S4PEF3_9EUKA</name>
<proteinExistence type="predicted"/>
<protein>
    <recommendedName>
        <fullName evidence="3">Leucine-rich repeat-containing N-terminal plant-type domain-containing protein</fullName>
    </recommendedName>
</protein>
<feature type="signal peptide" evidence="1">
    <location>
        <begin position="1"/>
        <end position="19"/>
    </location>
</feature>